<keyword evidence="3" id="KW-1185">Reference proteome</keyword>
<dbReference type="InterPro" id="IPR057691">
    <property type="entry name" value="DUF7931"/>
</dbReference>
<evidence type="ECO:0000313" key="3">
    <source>
        <dbReference type="Proteomes" id="UP000716322"/>
    </source>
</evidence>
<organism evidence="2 3">
    <name type="scientific">Telluria antibiotica</name>
    <dbReference type="NCBI Taxonomy" id="2717319"/>
    <lineage>
        <taxon>Bacteria</taxon>
        <taxon>Pseudomonadati</taxon>
        <taxon>Pseudomonadota</taxon>
        <taxon>Betaproteobacteria</taxon>
        <taxon>Burkholderiales</taxon>
        <taxon>Oxalobacteraceae</taxon>
        <taxon>Telluria group</taxon>
        <taxon>Telluria</taxon>
    </lineage>
</organism>
<name>A0ABX0PFB7_9BURK</name>
<protein>
    <recommendedName>
        <fullName evidence="1">DUF7931 domain-containing protein</fullName>
    </recommendedName>
</protein>
<accession>A0ABX0PFB7</accession>
<sequence length="159" mass="17992">MTDPLLQPFDTRAAFQQHLGEVLARAQATLVMFDPDFALFRLGAPDVDAALRRFLHGGGQLRLALHDPAHLEREAPRFVRLLRDYAHGIECRRTPRGLRDLTDSFCIADDQHIVRRFHSDHLRGEAAFDAPQQTELSRQRFDAIWAESQPGLQASVTGL</sequence>
<gene>
    <name evidence="2" type="ORF">HAV22_19440</name>
</gene>
<feature type="domain" description="DUF7931" evidence="1">
    <location>
        <begin position="12"/>
        <end position="150"/>
    </location>
</feature>
<comment type="caution">
    <text evidence="2">The sequence shown here is derived from an EMBL/GenBank/DDBJ whole genome shotgun (WGS) entry which is preliminary data.</text>
</comment>
<evidence type="ECO:0000313" key="2">
    <source>
        <dbReference type="EMBL" id="NIA55812.1"/>
    </source>
</evidence>
<reference evidence="2 3" key="1">
    <citation type="submission" date="2020-03" db="EMBL/GenBank/DDBJ databases">
        <title>Genome sequence of strain Massilia sp. TW-1.</title>
        <authorList>
            <person name="Chaudhary D.K."/>
        </authorList>
    </citation>
    <scope>NUCLEOTIDE SEQUENCE [LARGE SCALE GENOMIC DNA]</scope>
    <source>
        <strain evidence="2 3">TW-1</strain>
    </source>
</reference>
<dbReference type="EMBL" id="JAAQOM010000012">
    <property type="protein sequence ID" value="NIA55812.1"/>
    <property type="molecule type" value="Genomic_DNA"/>
</dbReference>
<proteinExistence type="predicted"/>
<dbReference type="RefSeq" id="WP_166861393.1">
    <property type="nucleotide sequence ID" value="NZ_JAAQOM010000012.1"/>
</dbReference>
<dbReference type="Pfam" id="PF25559">
    <property type="entry name" value="DUF7931"/>
    <property type="match status" value="1"/>
</dbReference>
<dbReference type="Proteomes" id="UP000716322">
    <property type="component" value="Unassembled WGS sequence"/>
</dbReference>
<evidence type="ECO:0000259" key="1">
    <source>
        <dbReference type="Pfam" id="PF25559"/>
    </source>
</evidence>